<feature type="domain" description="Peptidase S53" evidence="14">
    <location>
        <begin position="271"/>
        <end position="659"/>
    </location>
</feature>
<dbReference type="InterPro" id="IPR050819">
    <property type="entry name" value="Tripeptidyl-peptidase_I"/>
</dbReference>
<dbReference type="HOGENOM" id="CLU_013783_3_2_1"/>
<evidence type="ECO:0000256" key="2">
    <source>
        <dbReference type="ARBA" id="ARBA00002451"/>
    </source>
</evidence>
<gene>
    <name evidence="15" type="ORF">K437DRAFT_141150</name>
</gene>
<evidence type="ECO:0000256" key="12">
    <source>
        <dbReference type="SAM" id="MobiDB-lite"/>
    </source>
</evidence>
<evidence type="ECO:0000256" key="10">
    <source>
        <dbReference type="ARBA" id="ARBA00023145"/>
    </source>
</evidence>
<comment type="catalytic activity">
    <reaction evidence="1">
        <text>Release of an N-terminal tripeptide from a polypeptide.</text>
        <dbReference type="EC" id="3.4.14.10"/>
    </reaction>
</comment>
<dbReference type="InterPro" id="IPR000209">
    <property type="entry name" value="Peptidase_S8/S53_dom"/>
</dbReference>
<dbReference type="InterPro" id="IPR015366">
    <property type="entry name" value="S53_propep"/>
</dbReference>
<dbReference type="GO" id="GO:0006508">
    <property type="term" value="P:proteolysis"/>
    <property type="evidence" value="ECO:0007669"/>
    <property type="project" value="UniProtKB-KW"/>
</dbReference>
<dbReference type="AlphaFoldDB" id="A0A066VZY5"/>
<dbReference type="InterPro" id="IPR036852">
    <property type="entry name" value="Peptidase_S8/S53_dom_sf"/>
</dbReference>
<evidence type="ECO:0000256" key="5">
    <source>
        <dbReference type="ARBA" id="ARBA00022670"/>
    </source>
</evidence>
<feature type="binding site" evidence="11">
    <location>
        <position position="637"/>
    </location>
    <ligand>
        <name>Ca(2+)</name>
        <dbReference type="ChEBI" id="CHEBI:29108"/>
    </ligand>
</feature>
<evidence type="ECO:0000256" key="1">
    <source>
        <dbReference type="ARBA" id="ARBA00001910"/>
    </source>
</evidence>
<dbReference type="InterPro" id="IPR030400">
    <property type="entry name" value="Sedolisin_dom"/>
</dbReference>
<keyword evidence="7 11" id="KW-0378">Hydrolase</keyword>
<comment type="subcellular location">
    <subcellularLocation>
        <location evidence="3">Secreted</location>
        <location evidence="3">Extracellular space</location>
    </subcellularLocation>
</comment>
<accession>A0A066VZY5</accession>
<dbReference type="GO" id="GO:0046872">
    <property type="term" value="F:metal ion binding"/>
    <property type="evidence" value="ECO:0007669"/>
    <property type="project" value="UniProtKB-UniRule"/>
</dbReference>
<keyword evidence="8 11" id="KW-0720">Serine protease</keyword>
<sequence>MVRLQLLASVTLALAIAHHAAALPGTLDVLSLIDGQVMQPPPRIDPAWQQGEPSNTNGLMTFTMAIQSSDVSGLEKKMLAISESHDGPNGGMPWLSEDELKAFAMPSEPSLNAVRDFLSAAGIKDGQIKYSKFKDRVTVQGVTLGRIAQLFDAQFFDYSLKGQHEVARTLTYTIPASLKGTVTTISPFNVFMNVKAMTTNVRPMLPEGVPAVAEPDSLESRPAGSRVSTLVGAKRHHTTMRRGSAAERTSHRAQKSYTESIAAPSACSLTAVTPACLRSLYKNDLYKPQPHQAGEDVAIMGYIDQSVSQADLTEFLKIYRPEAADVLLPIRSSREAINLEQNPGLEAMLDVETVVSQIWPLKAAFQDVGTYLTQGDVFQIATQDFIDKFDHTDRPRVVSTSYGADETGMTLDQAQLLCDSSMKLSALGTTLIYSSGDNGVAGTQGPPEGTNTCPEFTPTYPSGCAFVTSVGALQKFAPEVAVGQDLAGYYGGAGFSNYFKVPTWQHSAVTEYFARDVASTPPAEGNYNRSGRAYPDLSAQGYAYAIVQNGQNLTVSGTSASAPTIASNIALLNDARRRKGLGTLGWLNPALYRDSRGFTDILKGGSFGCTNLPTQAEDNRFPVGSPLHSTGFPATKGWDPSTGVGSPVFTVLRERFHAN</sequence>
<dbReference type="SUPFAM" id="SSF52743">
    <property type="entry name" value="Subtilisin-like"/>
    <property type="match status" value="1"/>
</dbReference>
<dbReference type="Pfam" id="PF00082">
    <property type="entry name" value="Peptidase_S8"/>
    <property type="match status" value="1"/>
</dbReference>
<feature type="active site" description="Charge relay system" evidence="11">
    <location>
        <position position="346"/>
    </location>
</feature>
<dbReference type="SUPFAM" id="SSF54897">
    <property type="entry name" value="Protease propeptides/inhibitors"/>
    <property type="match status" value="1"/>
</dbReference>
<keyword evidence="10" id="KW-0865">Zymogen</keyword>
<protein>
    <recommendedName>
        <fullName evidence="4">tripeptidyl-peptidase II</fullName>
        <ecNumber evidence="4">3.4.14.10</ecNumber>
    </recommendedName>
</protein>
<name>A0A066VZY5_TILAU</name>
<dbReference type="GeneID" id="25261548"/>
<dbReference type="SMART" id="SM00944">
    <property type="entry name" value="Pro-kuma_activ"/>
    <property type="match status" value="1"/>
</dbReference>
<feature type="binding site" evidence="11">
    <location>
        <position position="601"/>
    </location>
    <ligand>
        <name>Ca(2+)</name>
        <dbReference type="ChEBI" id="CHEBI:29108"/>
    </ligand>
</feature>
<reference evidence="15 16" key="1">
    <citation type="submission" date="2014-05" db="EMBL/GenBank/DDBJ databases">
        <title>Draft genome sequence of a rare smut relative, Tilletiaria anomala UBC 951.</title>
        <authorList>
            <consortium name="DOE Joint Genome Institute"/>
            <person name="Toome M."/>
            <person name="Kuo A."/>
            <person name="Henrissat B."/>
            <person name="Lipzen A."/>
            <person name="Tritt A."/>
            <person name="Yoshinaga Y."/>
            <person name="Zane M."/>
            <person name="Barry K."/>
            <person name="Grigoriev I.V."/>
            <person name="Spatafora J.W."/>
            <person name="Aimea M.C."/>
        </authorList>
    </citation>
    <scope>NUCLEOTIDE SEQUENCE [LARGE SCALE GENOMIC DNA]</scope>
    <source>
        <strain evidence="15 16">UBC 951</strain>
    </source>
</reference>
<organism evidence="15 16">
    <name type="scientific">Tilletiaria anomala (strain ATCC 24038 / CBS 436.72 / UBC 951)</name>
    <dbReference type="NCBI Taxonomy" id="1037660"/>
    <lineage>
        <taxon>Eukaryota</taxon>
        <taxon>Fungi</taxon>
        <taxon>Dikarya</taxon>
        <taxon>Basidiomycota</taxon>
        <taxon>Ustilaginomycotina</taxon>
        <taxon>Exobasidiomycetes</taxon>
        <taxon>Georgefischeriales</taxon>
        <taxon>Tilletiariaceae</taxon>
        <taxon>Tilletiaria</taxon>
    </lineage>
</organism>
<feature type="binding site" evidence="11">
    <location>
        <position position="600"/>
    </location>
    <ligand>
        <name>Ca(2+)</name>
        <dbReference type="ChEBI" id="CHEBI:29108"/>
    </ligand>
</feature>
<evidence type="ECO:0000313" key="15">
    <source>
        <dbReference type="EMBL" id="KDN44120.1"/>
    </source>
</evidence>
<dbReference type="GO" id="GO:0004252">
    <property type="term" value="F:serine-type endopeptidase activity"/>
    <property type="evidence" value="ECO:0007669"/>
    <property type="project" value="UniProtKB-UniRule"/>
</dbReference>
<proteinExistence type="predicted"/>
<dbReference type="GO" id="GO:0008240">
    <property type="term" value="F:tripeptidyl-peptidase activity"/>
    <property type="evidence" value="ECO:0007669"/>
    <property type="project" value="UniProtKB-EC"/>
</dbReference>
<dbReference type="CDD" id="cd04056">
    <property type="entry name" value="Peptidases_S53"/>
    <property type="match status" value="1"/>
</dbReference>
<evidence type="ECO:0000256" key="6">
    <source>
        <dbReference type="ARBA" id="ARBA00022723"/>
    </source>
</evidence>
<evidence type="ECO:0000256" key="7">
    <source>
        <dbReference type="ARBA" id="ARBA00022801"/>
    </source>
</evidence>
<feature type="active site" description="Charge relay system" evidence="11">
    <location>
        <position position="350"/>
    </location>
</feature>
<comment type="function">
    <text evidence="2">Secreted tripeptidyl-peptidase which degrades proteins at acidic pHs and is involved in virulence.</text>
</comment>
<dbReference type="Gene3D" id="3.40.50.200">
    <property type="entry name" value="Peptidase S8/S53 domain"/>
    <property type="match status" value="1"/>
</dbReference>
<dbReference type="GO" id="GO:0005576">
    <property type="term" value="C:extracellular region"/>
    <property type="evidence" value="ECO:0007669"/>
    <property type="project" value="UniProtKB-SubCell"/>
</dbReference>
<dbReference type="OMA" id="ATCPFIT"/>
<keyword evidence="6 11" id="KW-0479">Metal-binding</keyword>
<evidence type="ECO:0000313" key="16">
    <source>
        <dbReference type="Proteomes" id="UP000027361"/>
    </source>
</evidence>
<evidence type="ECO:0000256" key="9">
    <source>
        <dbReference type="ARBA" id="ARBA00022837"/>
    </source>
</evidence>
<comment type="caution">
    <text evidence="15">The sequence shown here is derived from an EMBL/GenBank/DDBJ whole genome shotgun (WGS) entry which is preliminary data.</text>
</comment>
<keyword evidence="13" id="KW-0732">Signal</keyword>
<dbReference type="PANTHER" id="PTHR14218">
    <property type="entry name" value="PROTEASE S8 TRIPEPTIDYL PEPTIDASE I CLN2"/>
    <property type="match status" value="1"/>
</dbReference>
<feature type="chain" id="PRO_5001628577" description="tripeptidyl-peptidase II" evidence="13">
    <location>
        <begin position="23"/>
        <end position="659"/>
    </location>
</feature>
<evidence type="ECO:0000256" key="3">
    <source>
        <dbReference type="ARBA" id="ARBA00004239"/>
    </source>
</evidence>
<dbReference type="CDD" id="cd11377">
    <property type="entry name" value="Pro-peptidase_S53"/>
    <property type="match status" value="1"/>
</dbReference>
<dbReference type="RefSeq" id="XP_013242658.1">
    <property type="nucleotide sequence ID" value="XM_013387204.1"/>
</dbReference>
<dbReference type="Pfam" id="PF09286">
    <property type="entry name" value="Pro-kuma_activ"/>
    <property type="match status" value="1"/>
</dbReference>
<keyword evidence="9 11" id="KW-0106">Calcium</keyword>
<dbReference type="InParanoid" id="A0A066VZY5"/>
<dbReference type="EC" id="3.4.14.10" evidence="4"/>
<dbReference type="Proteomes" id="UP000027361">
    <property type="component" value="Unassembled WGS sequence"/>
</dbReference>
<feature type="binding site" evidence="11">
    <location>
        <position position="639"/>
    </location>
    <ligand>
        <name>Ca(2+)</name>
        <dbReference type="ChEBI" id="CHEBI:29108"/>
    </ligand>
</feature>
<evidence type="ECO:0000256" key="8">
    <source>
        <dbReference type="ARBA" id="ARBA00022825"/>
    </source>
</evidence>
<feature type="signal peptide" evidence="13">
    <location>
        <begin position="1"/>
        <end position="22"/>
    </location>
</feature>
<dbReference type="PROSITE" id="PS51695">
    <property type="entry name" value="SEDOLISIN"/>
    <property type="match status" value="1"/>
</dbReference>
<evidence type="ECO:0000256" key="11">
    <source>
        <dbReference type="PROSITE-ProRule" id="PRU01032"/>
    </source>
</evidence>
<evidence type="ECO:0000259" key="14">
    <source>
        <dbReference type="PROSITE" id="PS51695"/>
    </source>
</evidence>
<keyword evidence="5 11" id="KW-0645">Protease</keyword>
<evidence type="ECO:0000256" key="13">
    <source>
        <dbReference type="SAM" id="SignalP"/>
    </source>
</evidence>
<dbReference type="EMBL" id="JMSN01000054">
    <property type="protein sequence ID" value="KDN44120.1"/>
    <property type="molecule type" value="Genomic_DNA"/>
</dbReference>
<keyword evidence="16" id="KW-1185">Reference proteome</keyword>
<dbReference type="OrthoDB" id="409122at2759"/>
<feature type="active site" description="Charge relay system" evidence="11">
    <location>
        <position position="559"/>
    </location>
</feature>
<feature type="region of interest" description="Disordered" evidence="12">
    <location>
        <begin position="214"/>
        <end position="253"/>
    </location>
</feature>
<evidence type="ECO:0000256" key="4">
    <source>
        <dbReference type="ARBA" id="ARBA00012462"/>
    </source>
</evidence>
<dbReference type="PANTHER" id="PTHR14218:SF15">
    <property type="entry name" value="TRIPEPTIDYL-PEPTIDASE 1"/>
    <property type="match status" value="1"/>
</dbReference>
<comment type="cofactor">
    <cofactor evidence="11">
        <name>Ca(2+)</name>
        <dbReference type="ChEBI" id="CHEBI:29108"/>
    </cofactor>
    <text evidence="11">Binds 1 Ca(2+) ion per subunit.</text>
</comment>
<dbReference type="STRING" id="1037660.A0A066VZY5"/>